<dbReference type="Proteomes" id="UP001307889">
    <property type="component" value="Chromosome 6"/>
</dbReference>
<reference evidence="2 3" key="1">
    <citation type="submission" date="2023-09" db="EMBL/GenBank/DDBJ databases">
        <title>Nesidiocoris tenuis whole genome shotgun sequence.</title>
        <authorList>
            <person name="Shibata T."/>
            <person name="Shimoda M."/>
            <person name="Kobayashi T."/>
            <person name="Uehara T."/>
        </authorList>
    </citation>
    <scope>NUCLEOTIDE SEQUENCE [LARGE SCALE GENOMIC DNA]</scope>
    <source>
        <strain evidence="2 3">Japan</strain>
    </source>
</reference>
<name>A0ABN7AXC9_9HEMI</name>
<evidence type="ECO:0000313" key="2">
    <source>
        <dbReference type="EMBL" id="BES95137.1"/>
    </source>
</evidence>
<accession>A0ABN7AXC9</accession>
<feature type="region of interest" description="Disordered" evidence="1">
    <location>
        <begin position="30"/>
        <end position="60"/>
    </location>
</feature>
<evidence type="ECO:0000256" key="1">
    <source>
        <dbReference type="SAM" id="MobiDB-lite"/>
    </source>
</evidence>
<sequence length="101" mass="11272">MQNRNISIVFPPLSPDLDVESLREDLKRGYRPGKQSVPLIGVDPASPDVPGHFHQDGEPRTTGRICIATWRISRAESNEAGTGHCKQFWPNRSVELFVAGY</sequence>
<keyword evidence="3" id="KW-1185">Reference proteome</keyword>
<evidence type="ECO:0000313" key="3">
    <source>
        <dbReference type="Proteomes" id="UP001307889"/>
    </source>
</evidence>
<gene>
    <name evidence="2" type="ORF">NTJ_07946</name>
</gene>
<protein>
    <submittedName>
        <fullName evidence="2">Uncharacterized protein</fullName>
    </submittedName>
</protein>
<feature type="compositionally biased region" description="Basic and acidic residues" evidence="1">
    <location>
        <begin position="51"/>
        <end position="60"/>
    </location>
</feature>
<proteinExistence type="predicted"/>
<organism evidence="2 3">
    <name type="scientific">Nesidiocoris tenuis</name>
    <dbReference type="NCBI Taxonomy" id="355587"/>
    <lineage>
        <taxon>Eukaryota</taxon>
        <taxon>Metazoa</taxon>
        <taxon>Ecdysozoa</taxon>
        <taxon>Arthropoda</taxon>
        <taxon>Hexapoda</taxon>
        <taxon>Insecta</taxon>
        <taxon>Pterygota</taxon>
        <taxon>Neoptera</taxon>
        <taxon>Paraneoptera</taxon>
        <taxon>Hemiptera</taxon>
        <taxon>Heteroptera</taxon>
        <taxon>Panheteroptera</taxon>
        <taxon>Cimicomorpha</taxon>
        <taxon>Miridae</taxon>
        <taxon>Dicyphina</taxon>
        <taxon>Nesidiocoris</taxon>
    </lineage>
</organism>
<dbReference type="EMBL" id="AP028914">
    <property type="protein sequence ID" value="BES95137.1"/>
    <property type="molecule type" value="Genomic_DNA"/>
</dbReference>